<feature type="region of interest" description="Disordered" evidence="1">
    <location>
        <begin position="280"/>
        <end position="305"/>
    </location>
</feature>
<feature type="compositionally biased region" description="Basic and acidic residues" evidence="1">
    <location>
        <begin position="287"/>
        <end position="299"/>
    </location>
</feature>
<gene>
    <name evidence="2" type="ORF">M427DRAFT_48745</name>
</gene>
<accession>A0A139A007</accession>
<evidence type="ECO:0000313" key="3">
    <source>
        <dbReference type="Proteomes" id="UP000070544"/>
    </source>
</evidence>
<reference evidence="2 3" key="1">
    <citation type="journal article" date="2015" name="Genome Biol. Evol.">
        <title>Phylogenomic analyses indicate that early fungi evolved digesting cell walls of algal ancestors of land plants.</title>
        <authorList>
            <person name="Chang Y."/>
            <person name="Wang S."/>
            <person name="Sekimoto S."/>
            <person name="Aerts A.L."/>
            <person name="Choi C."/>
            <person name="Clum A."/>
            <person name="LaButti K.M."/>
            <person name="Lindquist E.A."/>
            <person name="Yee Ngan C."/>
            <person name="Ohm R.A."/>
            <person name="Salamov A.A."/>
            <person name="Grigoriev I.V."/>
            <person name="Spatafora J.W."/>
            <person name="Berbee M.L."/>
        </authorList>
    </citation>
    <scope>NUCLEOTIDE SEQUENCE [LARGE SCALE GENOMIC DNA]</scope>
    <source>
        <strain evidence="2 3">JEL478</strain>
    </source>
</reference>
<dbReference type="AlphaFoldDB" id="A0A139A007"/>
<proteinExistence type="predicted"/>
<protein>
    <submittedName>
        <fullName evidence="2">Uncharacterized protein</fullName>
    </submittedName>
</protein>
<sequence length="424" mass="47474">MAHGRGTEMLELRIGTLRRIGTGTLFVVTHCDIINIIIFHPQALSACENDARDTHHLDRELSTHSSLFILFLVARLKSEKLSLVRPDKWTSMGLRSGKRCPNSMLRQLRLTRLTSLITFWSLVVKPSAMAIRGSHQCPHLWGSAAKRNPRGLASAKMVMTVHYLTQAFFNLLPNHVRAHVTALTRTRRLTATSWLLGGSQESARFSHSPPRWIRPDQRHGADTSVYSDMENSEVSECQMDTYEGQLMLAEVETQKDHAYGRDSGTPAVFLAKCTFNRRKPTIPSSRHTSDEKTGQDEGSSRSSYRCGYSARGTCDDETFPAEVPGKGRQKVSEFVFASGRDDGSKRVWKDSGYFGMYPTVASVHSLAQGLFRRTLNVVWNRVSPLLFHSRCQSTEGSSFFSISGLISMEFGVLRAGGFPVRVWS</sequence>
<keyword evidence="3" id="KW-1185">Reference proteome</keyword>
<dbReference type="Proteomes" id="UP000070544">
    <property type="component" value="Unassembled WGS sequence"/>
</dbReference>
<name>A0A139A007_GONPJ</name>
<dbReference type="EMBL" id="KQ965838">
    <property type="protein sequence ID" value="KXS10101.1"/>
    <property type="molecule type" value="Genomic_DNA"/>
</dbReference>
<evidence type="ECO:0000256" key="1">
    <source>
        <dbReference type="SAM" id="MobiDB-lite"/>
    </source>
</evidence>
<evidence type="ECO:0000313" key="2">
    <source>
        <dbReference type="EMBL" id="KXS10101.1"/>
    </source>
</evidence>
<organism evidence="2 3">
    <name type="scientific">Gonapodya prolifera (strain JEL478)</name>
    <name type="common">Monoblepharis prolifera</name>
    <dbReference type="NCBI Taxonomy" id="1344416"/>
    <lineage>
        <taxon>Eukaryota</taxon>
        <taxon>Fungi</taxon>
        <taxon>Fungi incertae sedis</taxon>
        <taxon>Chytridiomycota</taxon>
        <taxon>Chytridiomycota incertae sedis</taxon>
        <taxon>Monoblepharidomycetes</taxon>
        <taxon>Monoblepharidales</taxon>
        <taxon>Gonapodyaceae</taxon>
        <taxon>Gonapodya</taxon>
    </lineage>
</organism>